<dbReference type="RefSeq" id="WP_052464576.1">
    <property type="nucleotide sequence ID" value="NZ_AP014648.1"/>
</dbReference>
<dbReference type="AlphaFoldDB" id="A0A0A8K6B4"/>
<accession>A0A0A8K6B4</accession>
<name>A0A0A8K6B4_9HYPH</name>
<reference evidence="2 3" key="1">
    <citation type="submission" date="2014-09" db="EMBL/GenBank/DDBJ databases">
        <title>Genome sequencing of Methyloceanibacter caenitepidi Gela4.</title>
        <authorList>
            <person name="Takeuchi M."/>
            <person name="Susumu S."/>
            <person name="Kamagata Y."/>
            <person name="Oshima K."/>
            <person name="Hattori M."/>
            <person name="Iwasaki W."/>
        </authorList>
    </citation>
    <scope>NUCLEOTIDE SEQUENCE [LARGE SCALE GENOMIC DNA]</scope>
    <source>
        <strain evidence="2 3">Gela4</strain>
    </source>
</reference>
<proteinExistence type="predicted"/>
<dbReference type="Proteomes" id="UP000031643">
    <property type="component" value="Chromosome"/>
</dbReference>
<evidence type="ECO:0000313" key="2">
    <source>
        <dbReference type="EMBL" id="BAQ18316.1"/>
    </source>
</evidence>
<dbReference type="OrthoDB" id="980409at2"/>
<feature type="domain" description="Putative DnaT-like" evidence="1">
    <location>
        <begin position="1"/>
        <end position="175"/>
    </location>
</feature>
<dbReference type="KEGG" id="mcg:GL4_2883"/>
<dbReference type="EMBL" id="AP014648">
    <property type="protein sequence ID" value="BAQ18316.1"/>
    <property type="molecule type" value="Genomic_DNA"/>
</dbReference>
<evidence type="ECO:0000313" key="3">
    <source>
        <dbReference type="Proteomes" id="UP000031643"/>
    </source>
</evidence>
<keyword evidence="3" id="KW-1185">Reference proteome</keyword>
<sequence>MALEVEDGTGKSNADAFDALANVKTYWDAKGTDYSSYDDDAIEQAIRRSTSILSNSYTWKGTRVNGRDQALAWPRYGVEDSEGWYVPATEVPKEVKEATAEIALRELVSPGSMTPDVTLSDKVKREKVGSLEVEYANAQTGAEASRPVLLIVRDLIGGLLDGGSGSSIVGRAERA</sequence>
<dbReference type="Pfam" id="PF20557">
    <property type="entry name" value="DnaT_2"/>
    <property type="match status" value="1"/>
</dbReference>
<dbReference type="InterPro" id="IPR046787">
    <property type="entry name" value="DnaT_2"/>
</dbReference>
<protein>
    <submittedName>
        <fullName evidence="2">Phage protein</fullName>
    </submittedName>
</protein>
<dbReference type="STRING" id="1384459.GL4_2883"/>
<organism evidence="2 3">
    <name type="scientific">Methyloceanibacter caenitepidi</name>
    <dbReference type="NCBI Taxonomy" id="1384459"/>
    <lineage>
        <taxon>Bacteria</taxon>
        <taxon>Pseudomonadati</taxon>
        <taxon>Pseudomonadota</taxon>
        <taxon>Alphaproteobacteria</taxon>
        <taxon>Hyphomicrobiales</taxon>
        <taxon>Hyphomicrobiaceae</taxon>
        <taxon>Methyloceanibacter</taxon>
    </lineage>
</organism>
<dbReference type="HOGENOM" id="CLU_130962_0_0_5"/>
<evidence type="ECO:0000259" key="1">
    <source>
        <dbReference type="Pfam" id="PF20557"/>
    </source>
</evidence>
<gene>
    <name evidence="2" type="ORF">GL4_2883</name>
</gene>